<dbReference type="KEGG" id="dto:TOL2_C19630"/>
<feature type="transmembrane region" description="Helical" evidence="1">
    <location>
        <begin position="6"/>
        <end position="27"/>
    </location>
</feature>
<evidence type="ECO:0000256" key="1">
    <source>
        <dbReference type="SAM" id="Phobius"/>
    </source>
</evidence>
<protein>
    <submittedName>
        <fullName evidence="2">MreD: putaive rod shape-determining protein D</fullName>
    </submittedName>
</protein>
<organism evidence="2 3">
    <name type="scientific">Desulfobacula toluolica (strain DSM 7467 / Tol2)</name>
    <dbReference type="NCBI Taxonomy" id="651182"/>
    <lineage>
        <taxon>Bacteria</taxon>
        <taxon>Pseudomonadati</taxon>
        <taxon>Thermodesulfobacteriota</taxon>
        <taxon>Desulfobacteria</taxon>
        <taxon>Desulfobacterales</taxon>
        <taxon>Desulfobacteraceae</taxon>
        <taxon>Desulfobacula</taxon>
    </lineage>
</organism>
<dbReference type="HOGENOM" id="CLU_1530159_0_0_7"/>
<feature type="transmembrane region" description="Helical" evidence="1">
    <location>
        <begin position="34"/>
        <end position="57"/>
    </location>
</feature>
<sequence length="178" mass="20908">MNTLFFIILTLFLIVIQTIILPSFEWFAQCFDLLIINVLFLSLISSHYSMVAVIIIIGCIMDSISGVPFCFHIFSYLWIYIIVHLVKHFFFKRSILFIFIISILSVVIQHGLLLFSVFVNQGLNAVLEFDFTLLIRQAVWGLVFIPIGIWLVKILWQNWIFITKSMRKQMAKKYRGYN</sequence>
<dbReference type="STRING" id="651182.TOL2_C19630"/>
<gene>
    <name evidence="2" type="primary">mreD</name>
    <name evidence="2" type="ordered locus">TOL2_C19630</name>
</gene>
<evidence type="ECO:0000313" key="3">
    <source>
        <dbReference type="Proteomes" id="UP000007347"/>
    </source>
</evidence>
<keyword evidence="1" id="KW-0812">Transmembrane</keyword>
<keyword evidence="1" id="KW-1133">Transmembrane helix</keyword>
<dbReference type="Proteomes" id="UP000007347">
    <property type="component" value="Chromosome"/>
</dbReference>
<keyword evidence="3" id="KW-1185">Reference proteome</keyword>
<feature type="transmembrane region" description="Helical" evidence="1">
    <location>
        <begin position="138"/>
        <end position="162"/>
    </location>
</feature>
<evidence type="ECO:0000313" key="2">
    <source>
        <dbReference type="EMBL" id="CCK80124.1"/>
    </source>
</evidence>
<reference evidence="2 3" key="1">
    <citation type="journal article" date="2013" name="Environ. Microbiol.">
        <title>Complete genome, catabolic sub-proteomes and key-metabolites of Desulfobacula toluolica Tol2, a marine, aromatic compound-degrading, sulfate-reducing bacterium.</title>
        <authorList>
            <person name="Wohlbrand L."/>
            <person name="Jacob J.H."/>
            <person name="Kube M."/>
            <person name="Mussmann M."/>
            <person name="Jarling R."/>
            <person name="Beck A."/>
            <person name="Amann R."/>
            <person name="Wilkes H."/>
            <person name="Reinhardt R."/>
            <person name="Rabus R."/>
        </authorList>
    </citation>
    <scope>NUCLEOTIDE SEQUENCE [LARGE SCALE GENOMIC DNA]</scope>
    <source>
        <strain evidence="3">DSM 7467 / Tol2</strain>
    </source>
</reference>
<accession>K0N8A5</accession>
<keyword evidence="1" id="KW-0472">Membrane</keyword>
<name>K0N8A5_DESTT</name>
<proteinExistence type="predicted"/>
<dbReference type="AlphaFoldDB" id="K0N8A5"/>
<feature type="transmembrane region" description="Helical" evidence="1">
    <location>
        <begin position="63"/>
        <end position="83"/>
    </location>
</feature>
<dbReference type="EMBL" id="FO203503">
    <property type="protein sequence ID" value="CCK80124.1"/>
    <property type="molecule type" value="Genomic_DNA"/>
</dbReference>
<feature type="transmembrane region" description="Helical" evidence="1">
    <location>
        <begin position="95"/>
        <end position="118"/>
    </location>
</feature>